<organism evidence="3 4">
    <name type="scientific">Curtobacterium aurantiacum</name>
    <dbReference type="NCBI Taxonomy" id="3236919"/>
    <lineage>
        <taxon>Bacteria</taxon>
        <taxon>Bacillati</taxon>
        <taxon>Actinomycetota</taxon>
        <taxon>Actinomycetes</taxon>
        <taxon>Micrococcales</taxon>
        <taxon>Microbacteriaceae</taxon>
        <taxon>Curtobacterium</taxon>
    </lineage>
</organism>
<feature type="domain" description="Acyltransferase 3" evidence="2">
    <location>
        <begin position="9"/>
        <end position="301"/>
    </location>
</feature>
<feature type="transmembrane region" description="Helical" evidence="1">
    <location>
        <begin position="12"/>
        <end position="28"/>
    </location>
</feature>
<comment type="caution">
    <text evidence="3">The sequence shown here is derived from an EMBL/GenBank/DDBJ whole genome shotgun (WGS) entry which is preliminary data.</text>
</comment>
<keyword evidence="3" id="KW-0808">Transferase</keyword>
<feature type="transmembrane region" description="Helical" evidence="1">
    <location>
        <begin position="114"/>
        <end position="133"/>
    </location>
</feature>
<dbReference type="Pfam" id="PF01757">
    <property type="entry name" value="Acyl_transf_3"/>
    <property type="match status" value="1"/>
</dbReference>
<keyword evidence="1" id="KW-0812">Transmembrane</keyword>
<feature type="transmembrane region" description="Helical" evidence="1">
    <location>
        <begin position="165"/>
        <end position="186"/>
    </location>
</feature>
<dbReference type="PANTHER" id="PTHR37312:SF1">
    <property type="entry name" value="MEMBRANE-BOUND ACYLTRANSFERASE YKRP-RELATED"/>
    <property type="match status" value="1"/>
</dbReference>
<feature type="transmembrane region" description="Helical" evidence="1">
    <location>
        <begin position="193"/>
        <end position="211"/>
    </location>
</feature>
<dbReference type="Proteomes" id="UP001519641">
    <property type="component" value="Unassembled WGS sequence"/>
</dbReference>
<protein>
    <submittedName>
        <fullName evidence="3">Acyltransferase family protein</fullName>
    </submittedName>
</protein>
<keyword evidence="4" id="KW-1185">Reference proteome</keyword>
<feature type="transmembrane region" description="Helical" evidence="1">
    <location>
        <begin position="140"/>
        <end position="159"/>
    </location>
</feature>
<reference evidence="3 4" key="1">
    <citation type="submission" date="2021-05" db="EMBL/GenBank/DDBJ databases">
        <title>Whole genome sequence of Curtobacterium flaccumfaciens pv. flaccumfaciens strain CFBP 8819.</title>
        <authorList>
            <person name="Osdaghi E."/>
            <person name="Taghouti G."/>
            <person name="Portier P."/>
            <person name="Fazliarab A."/>
            <person name="Taghavi S.M."/>
            <person name="Briand M."/>
            <person name="Le-Saux M."/>
            <person name="Jacques M.-A."/>
        </authorList>
    </citation>
    <scope>NUCLEOTIDE SEQUENCE [LARGE SCALE GENOMIC DNA]</scope>
    <source>
        <strain evidence="3 4">CFBP 8819</strain>
    </source>
</reference>
<dbReference type="EMBL" id="JAHEWS010000009">
    <property type="protein sequence ID" value="MBT1587714.1"/>
    <property type="molecule type" value="Genomic_DNA"/>
</dbReference>
<proteinExistence type="predicted"/>
<feature type="transmembrane region" description="Helical" evidence="1">
    <location>
        <begin position="223"/>
        <end position="245"/>
    </location>
</feature>
<feature type="transmembrane region" description="Helical" evidence="1">
    <location>
        <begin position="73"/>
        <end position="94"/>
    </location>
</feature>
<keyword evidence="1" id="KW-1133">Transmembrane helix</keyword>
<dbReference type="InterPro" id="IPR002656">
    <property type="entry name" value="Acyl_transf_3_dom"/>
</dbReference>
<evidence type="ECO:0000313" key="4">
    <source>
        <dbReference type="Proteomes" id="UP001519641"/>
    </source>
</evidence>
<gene>
    <name evidence="3" type="ORF">KK097_07785</name>
</gene>
<accession>A0ABS5VDY1</accession>
<feature type="transmembrane region" description="Helical" evidence="1">
    <location>
        <begin position="284"/>
        <end position="302"/>
    </location>
</feature>
<feature type="transmembrane region" description="Helical" evidence="1">
    <location>
        <begin position="34"/>
        <end position="52"/>
    </location>
</feature>
<keyword evidence="3" id="KW-0012">Acyltransferase</keyword>
<sequence>MAEISRSTGIDVVRVLGVAAVVAGHVWTNEFTVATLYPWHVPVFFFLTGWFWKPGRPLRTEVRGRWRTLIRPYLGWFVVISLAWFPWAIASDAARQPLDLLRPLLGGQYVGRPYSAFWFVTALAVATVVLRFLERWRAWVPWAVALAAVTVATVAPGVVRLPPESAGTAIAALVFVLAGSVARRWLPRIGRPALVGAVFLVAGGTAVALGSRPLDLKRADFGTPLLSVVTAIVLCSGLVLVGLALDEVVHGRTATVVSRLASVGITVVLLHAAVIWVAEPVLPTPLVFVAATVVPWTVALLLDRTRLAPWATGRTLPATDRVQGPQPAAV</sequence>
<name>A0ABS5VDY1_9MICO</name>
<evidence type="ECO:0000256" key="1">
    <source>
        <dbReference type="SAM" id="Phobius"/>
    </source>
</evidence>
<dbReference type="PANTHER" id="PTHR37312">
    <property type="entry name" value="MEMBRANE-BOUND ACYLTRANSFERASE YKRP-RELATED"/>
    <property type="match status" value="1"/>
</dbReference>
<evidence type="ECO:0000259" key="2">
    <source>
        <dbReference type="Pfam" id="PF01757"/>
    </source>
</evidence>
<keyword evidence="1" id="KW-0472">Membrane</keyword>
<dbReference type="RefSeq" id="WP_214544260.1">
    <property type="nucleotide sequence ID" value="NZ_JAHEWS010000009.1"/>
</dbReference>
<feature type="transmembrane region" description="Helical" evidence="1">
    <location>
        <begin position="257"/>
        <end position="278"/>
    </location>
</feature>
<dbReference type="GO" id="GO:0016746">
    <property type="term" value="F:acyltransferase activity"/>
    <property type="evidence" value="ECO:0007669"/>
    <property type="project" value="UniProtKB-KW"/>
</dbReference>
<dbReference type="InterPro" id="IPR052734">
    <property type="entry name" value="Nod_factor_acetyltransferase"/>
</dbReference>
<evidence type="ECO:0000313" key="3">
    <source>
        <dbReference type="EMBL" id="MBT1587714.1"/>
    </source>
</evidence>